<dbReference type="InterPro" id="IPR041664">
    <property type="entry name" value="AAA_16"/>
</dbReference>
<dbReference type="CDD" id="cd06170">
    <property type="entry name" value="LuxR_C_like"/>
    <property type="match status" value="1"/>
</dbReference>
<comment type="caution">
    <text evidence="4">The sequence shown here is derived from an EMBL/GenBank/DDBJ whole genome shotgun (WGS) entry which is preliminary data.</text>
</comment>
<dbReference type="PANTHER" id="PTHR16305">
    <property type="entry name" value="TESTICULAR SOLUBLE ADENYLYL CYCLASE"/>
    <property type="match status" value="1"/>
</dbReference>
<dbReference type="PANTHER" id="PTHR16305:SF35">
    <property type="entry name" value="TRANSCRIPTIONAL ACTIVATOR DOMAIN"/>
    <property type="match status" value="1"/>
</dbReference>
<dbReference type="Gene3D" id="1.10.10.10">
    <property type="entry name" value="Winged helix-like DNA-binding domain superfamily/Winged helix DNA-binding domain"/>
    <property type="match status" value="1"/>
</dbReference>
<proteinExistence type="predicted"/>
<dbReference type="InterPro" id="IPR036388">
    <property type="entry name" value="WH-like_DNA-bd_sf"/>
</dbReference>
<evidence type="ECO:0000313" key="5">
    <source>
        <dbReference type="Proteomes" id="UP001183420"/>
    </source>
</evidence>
<evidence type="ECO:0000256" key="1">
    <source>
        <dbReference type="ARBA" id="ARBA00022741"/>
    </source>
</evidence>
<dbReference type="Pfam" id="PF13191">
    <property type="entry name" value="AAA_16"/>
    <property type="match status" value="1"/>
</dbReference>
<dbReference type="Pfam" id="PF00196">
    <property type="entry name" value="GerE"/>
    <property type="match status" value="1"/>
</dbReference>
<accession>A0ABU2LI32</accession>
<dbReference type="Proteomes" id="UP001183420">
    <property type="component" value="Unassembled WGS sequence"/>
</dbReference>
<dbReference type="RefSeq" id="WP_311595015.1">
    <property type="nucleotide sequence ID" value="NZ_JAVREM010000002.1"/>
</dbReference>
<evidence type="ECO:0000259" key="3">
    <source>
        <dbReference type="PROSITE" id="PS50043"/>
    </source>
</evidence>
<reference evidence="5" key="1">
    <citation type="submission" date="2023-07" db="EMBL/GenBank/DDBJ databases">
        <title>30 novel species of actinomycetes from the DSMZ collection.</title>
        <authorList>
            <person name="Nouioui I."/>
        </authorList>
    </citation>
    <scope>NUCLEOTIDE SEQUENCE [LARGE SCALE GENOMIC DNA]</scope>
    <source>
        <strain evidence="5">DSM 44918</strain>
    </source>
</reference>
<name>A0ABU2LI32_9ACTN</name>
<dbReference type="EMBL" id="JAVREM010000002">
    <property type="protein sequence ID" value="MDT0317176.1"/>
    <property type="molecule type" value="Genomic_DNA"/>
</dbReference>
<gene>
    <name evidence="4" type="ORF">RNC47_02350</name>
</gene>
<dbReference type="SUPFAM" id="SSF46894">
    <property type="entry name" value="C-terminal effector domain of the bipartite response regulators"/>
    <property type="match status" value="1"/>
</dbReference>
<feature type="domain" description="HTH luxR-type" evidence="3">
    <location>
        <begin position="857"/>
        <end position="922"/>
    </location>
</feature>
<dbReference type="PROSITE" id="PS00622">
    <property type="entry name" value="HTH_LUXR_1"/>
    <property type="match status" value="1"/>
</dbReference>
<dbReference type="PRINTS" id="PR00038">
    <property type="entry name" value="HTHLUXR"/>
</dbReference>
<keyword evidence="5" id="KW-1185">Reference proteome</keyword>
<keyword evidence="1" id="KW-0547">Nucleotide-binding</keyword>
<dbReference type="InterPro" id="IPR016032">
    <property type="entry name" value="Sig_transdc_resp-reg_C-effctor"/>
</dbReference>
<protein>
    <submittedName>
        <fullName evidence="4">AAA family ATPase</fullName>
    </submittedName>
</protein>
<dbReference type="InterPro" id="IPR000792">
    <property type="entry name" value="Tscrpt_reg_LuxR_C"/>
</dbReference>
<sequence>MIPVDREHDVHILCEAYTTCLKGWGQLVVVSGGVACGKTELTRAFARYAVDEGAVLLSATGSHAEQTLPFGLLRQLFHGVEPFRMTDLSADSLGSAAESPTIDRDCAGVLDELCEDLIRLARSRPVVITVDDIQFADKPSLRALLYLERRLRTSRVLLVFTEWTLPNPGYDLFRSEIVRPLQTVHLQLAPLSKAGIGRLLEEALGPEMAELLTAECHALSGGNPLLVRALIDDQRARRHRAAIPLTDGTIAVGQQFTRAVIACLRRWGRTPFDVACGLAILEDTGSSDPLLGELLDMEPVDVRRALDVLETAGLVTGGQLRHPAVRTAVLDSVSPAERAALHLKAAELLHGREARCADIAAQLMAADRLGGTVRGRWAVDTLRQAAQDHLLSHRFDAVTGWLDLAARSSTEGSERAEVLSLLLRVEWARRPSAAARHLAALEAARADGDLSQDDVLYLAKYLLWYGHLDELGEVLTAIAASASGDPAAPGSLGLTVEWLRFLCPPAGQGLTRHMAAPQVVSGTTWARAVDMLERIRSGDCREKIIAAAEQVLGGSPLREETIDLQLSALLALLYVDGDQRAEELCQALLTDAISQHAPVWRAMIGAIYALILARRGDLGGAARQAKTAHGLFTAQGWGVAIGIPLAVQVATATRAGRYDEASALLHLPVPDAMFQTQFGLFYLYERGLFYLATNRVHSAMADFTRCGELMRRWELDVQTLVPWRLGAARTHLAMGNPHTARALVEEQFAGSAPIGPRTRGMFVRVLAAASPPEERVPLLRKSVELLDASGDQFELAGALRELSQELEAAGEAAEARDVGARATRLDRWYGSGPSFPDPLPAGTLALAGPMDHHLPSSLWKVGELSEAERRVAVLAALGLTNREISAKLYITVSTVEQHLTRVYRKLNVNRRTDLPTDLDQYATVELAAASPASPRGTRRPRGR</sequence>
<dbReference type="SMART" id="SM00421">
    <property type="entry name" value="HTH_LUXR"/>
    <property type="match status" value="1"/>
</dbReference>
<evidence type="ECO:0000313" key="4">
    <source>
        <dbReference type="EMBL" id="MDT0317176.1"/>
    </source>
</evidence>
<dbReference type="PROSITE" id="PS50043">
    <property type="entry name" value="HTH_LUXR_2"/>
    <property type="match status" value="1"/>
</dbReference>
<dbReference type="InterPro" id="IPR027417">
    <property type="entry name" value="P-loop_NTPase"/>
</dbReference>
<evidence type="ECO:0000256" key="2">
    <source>
        <dbReference type="ARBA" id="ARBA00022840"/>
    </source>
</evidence>
<organism evidence="4 5">
    <name type="scientific">Streptomyces millisiae</name>
    <dbReference type="NCBI Taxonomy" id="3075542"/>
    <lineage>
        <taxon>Bacteria</taxon>
        <taxon>Bacillati</taxon>
        <taxon>Actinomycetota</taxon>
        <taxon>Actinomycetes</taxon>
        <taxon>Kitasatosporales</taxon>
        <taxon>Streptomycetaceae</taxon>
        <taxon>Streptomyces</taxon>
    </lineage>
</organism>
<keyword evidence="2" id="KW-0067">ATP-binding</keyword>
<dbReference type="SUPFAM" id="SSF52540">
    <property type="entry name" value="P-loop containing nucleoside triphosphate hydrolases"/>
    <property type="match status" value="1"/>
</dbReference>